<evidence type="ECO:0000259" key="2">
    <source>
        <dbReference type="Pfam" id="PF01926"/>
    </source>
</evidence>
<dbReference type="RefSeq" id="XP_036625943.1">
    <property type="nucleotide sequence ID" value="XM_036772297.1"/>
</dbReference>
<proteinExistence type="predicted"/>
<keyword evidence="4" id="KW-1185">Reference proteome</keyword>
<feature type="domain" description="G" evidence="2">
    <location>
        <begin position="22"/>
        <end position="84"/>
    </location>
</feature>
<dbReference type="EMBL" id="JACETU010000011">
    <property type="protein sequence ID" value="KAF7416396.1"/>
    <property type="molecule type" value="Genomic_DNA"/>
</dbReference>
<sequence length="311" mass="35184">MSQSVATEKVKTKSVNSQDIVIAVMGPTGAGKSTFISYACRKASKDLIGHNLESCTSKVQPIRITTGTHNVILVDTPGFDDTNMSDTRVLGMIADWLLETYNNQVKLAGIIYMHRISDNRMAGTPLKNLKMFAQLCGTAAADRVILVTTMWGRVKQDVGAKREDELKSKFWKDMIDKKAKVARFEASFDSAWAIIGRVYEPLEREAVLLQEELADLQKKLSETGAGKTLYNTLQKQLDEEKRLLKELYDEAERQDNPTLAADLKNQYEQVRQQLEVTFKEVASLKIPFGRRIMQFFFSKKARSNPLKIFNF</sequence>
<dbReference type="CDD" id="cd00882">
    <property type="entry name" value="Ras_like_GTPase"/>
    <property type="match status" value="1"/>
</dbReference>
<dbReference type="AlphaFoldDB" id="A0A8H7DKN6"/>
<name>A0A8H7DKN6_PLEOS</name>
<evidence type="ECO:0000313" key="4">
    <source>
        <dbReference type="Proteomes" id="UP000623687"/>
    </source>
</evidence>
<dbReference type="VEuPathDB" id="FungiDB:PC9H_002662"/>
<dbReference type="Pfam" id="PF01926">
    <property type="entry name" value="MMR_HSR1"/>
    <property type="match status" value="1"/>
</dbReference>
<dbReference type="GeneID" id="59372503"/>
<evidence type="ECO:0000313" key="3">
    <source>
        <dbReference type="EMBL" id="KAF7416396.1"/>
    </source>
</evidence>
<keyword evidence="1" id="KW-0175">Coiled coil</keyword>
<evidence type="ECO:0000256" key="1">
    <source>
        <dbReference type="SAM" id="Coils"/>
    </source>
</evidence>
<dbReference type="Gene3D" id="3.40.50.300">
    <property type="entry name" value="P-loop containing nucleotide triphosphate hydrolases"/>
    <property type="match status" value="1"/>
</dbReference>
<dbReference type="Proteomes" id="UP000623687">
    <property type="component" value="Unassembled WGS sequence"/>
</dbReference>
<gene>
    <name evidence="3" type="ORF">PC9H_002662</name>
</gene>
<dbReference type="SUPFAM" id="SSF52540">
    <property type="entry name" value="P-loop containing nucleoside triphosphate hydrolases"/>
    <property type="match status" value="1"/>
</dbReference>
<organism evidence="3 4">
    <name type="scientific">Pleurotus ostreatus</name>
    <name type="common">Oyster mushroom</name>
    <name type="synonym">White-rot fungus</name>
    <dbReference type="NCBI Taxonomy" id="5322"/>
    <lineage>
        <taxon>Eukaryota</taxon>
        <taxon>Fungi</taxon>
        <taxon>Dikarya</taxon>
        <taxon>Basidiomycota</taxon>
        <taxon>Agaricomycotina</taxon>
        <taxon>Agaricomycetes</taxon>
        <taxon>Agaricomycetidae</taxon>
        <taxon>Agaricales</taxon>
        <taxon>Pleurotineae</taxon>
        <taxon>Pleurotaceae</taxon>
        <taxon>Pleurotus</taxon>
    </lineage>
</organism>
<protein>
    <recommendedName>
        <fullName evidence="2">G domain-containing protein</fullName>
    </recommendedName>
</protein>
<dbReference type="InterPro" id="IPR006073">
    <property type="entry name" value="GTP-bd"/>
</dbReference>
<dbReference type="OrthoDB" id="8954335at2759"/>
<feature type="coiled-coil region" evidence="1">
    <location>
        <begin position="199"/>
        <end position="280"/>
    </location>
</feature>
<dbReference type="GO" id="GO:0005525">
    <property type="term" value="F:GTP binding"/>
    <property type="evidence" value="ECO:0007669"/>
    <property type="project" value="InterPro"/>
</dbReference>
<accession>A0A8H7DKN6</accession>
<dbReference type="InterPro" id="IPR027417">
    <property type="entry name" value="P-loop_NTPase"/>
</dbReference>
<comment type="caution">
    <text evidence="3">The sequence shown here is derived from an EMBL/GenBank/DDBJ whole genome shotgun (WGS) entry which is preliminary data.</text>
</comment>
<reference evidence="3" key="1">
    <citation type="submission" date="2019-07" db="EMBL/GenBank/DDBJ databases">
        <authorList>
            <person name="Palmer J.M."/>
        </authorList>
    </citation>
    <scope>NUCLEOTIDE SEQUENCE</scope>
    <source>
        <strain evidence="3">PC9</strain>
    </source>
</reference>